<name>A0A1Y2G8S5_9FUNG</name>
<evidence type="ECO:0000256" key="1">
    <source>
        <dbReference type="SAM" id="Phobius"/>
    </source>
</evidence>
<dbReference type="GeneID" id="33567894"/>
<gene>
    <name evidence="2" type="ORF">BCR41DRAFT_364619</name>
</gene>
<evidence type="ECO:0000313" key="3">
    <source>
        <dbReference type="Proteomes" id="UP000193648"/>
    </source>
</evidence>
<dbReference type="InParanoid" id="A0A1Y2G8S5"/>
<organism evidence="2 3">
    <name type="scientific">Lobosporangium transversale</name>
    <dbReference type="NCBI Taxonomy" id="64571"/>
    <lineage>
        <taxon>Eukaryota</taxon>
        <taxon>Fungi</taxon>
        <taxon>Fungi incertae sedis</taxon>
        <taxon>Mucoromycota</taxon>
        <taxon>Mortierellomycotina</taxon>
        <taxon>Mortierellomycetes</taxon>
        <taxon>Mortierellales</taxon>
        <taxon>Mortierellaceae</taxon>
        <taxon>Lobosporangium</taxon>
    </lineage>
</organism>
<dbReference type="AlphaFoldDB" id="A0A1Y2G8S5"/>
<reference evidence="2 3" key="1">
    <citation type="submission" date="2016-07" db="EMBL/GenBank/DDBJ databases">
        <title>Pervasive Adenine N6-methylation of Active Genes in Fungi.</title>
        <authorList>
            <consortium name="DOE Joint Genome Institute"/>
            <person name="Mondo S.J."/>
            <person name="Dannebaum R.O."/>
            <person name="Kuo R.C."/>
            <person name="Labutti K."/>
            <person name="Haridas S."/>
            <person name="Kuo A."/>
            <person name="Salamov A."/>
            <person name="Ahrendt S.R."/>
            <person name="Lipzen A."/>
            <person name="Sullivan W."/>
            <person name="Andreopoulos W.B."/>
            <person name="Clum A."/>
            <person name="Lindquist E."/>
            <person name="Daum C."/>
            <person name="Ramamoorthy G.K."/>
            <person name="Gryganskyi A."/>
            <person name="Culley D."/>
            <person name="Magnuson J.K."/>
            <person name="James T.Y."/>
            <person name="O'Malley M.A."/>
            <person name="Stajich J.E."/>
            <person name="Spatafora J.W."/>
            <person name="Visel A."/>
            <person name="Grigoriev I.V."/>
        </authorList>
    </citation>
    <scope>NUCLEOTIDE SEQUENCE [LARGE SCALE GENOMIC DNA]</scope>
    <source>
        <strain evidence="2 3">NRRL 3116</strain>
    </source>
</reference>
<comment type="caution">
    <text evidence="2">The sequence shown here is derived from an EMBL/GenBank/DDBJ whole genome shotgun (WGS) entry which is preliminary data.</text>
</comment>
<evidence type="ECO:0000313" key="2">
    <source>
        <dbReference type="EMBL" id="ORY97083.1"/>
    </source>
</evidence>
<keyword evidence="1" id="KW-0472">Membrane</keyword>
<keyword evidence="3" id="KW-1185">Reference proteome</keyword>
<keyword evidence="1" id="KW-1133">Transmembrane helix</keyword>
<proteinExistence type="predicted"/>
<dbReference type="EMBL" id="MCFF01000074">
    <property type="protein sequence ID" value="ORY97083.1"/>
    <property type="molecule type" value="Genomic_DNA"/>
</dbReference>
<dbReference type="RefSeq" id="XP_021875616.1">
    <property type="nucleotide sequence ID" value="XM_022026051.1"/>
</dbReference>
<feature type="transmembrane region" description="Helical" evidence="1">
    <location>
        <begin position="56"/>
        <end position="77"/>
    </location>
</feature>
<dbReference type="Proteomes" id="UP000193648">
    <property type="component" value="Unassembled WGS sequence"/>
</dbReference>
<protein>
    <submittedName>
        <fullName evidence="2">Uncharacterized protein</fullName>
    </submittedName>
</protein>
<accession>A0A1Y2G8S5</accession>
<feature type="transmembrane region" description="Helical" evidence="1">
    <location>
        <begin position="16"/>
        <end position="36"/>
    </location>
</feature>
<keyword evidence="1" id="KW-0812">Transmembrane</keyword>
<sequence length="84" mass="10037">MTTSPQASKNTEKKRILFSFFYFNDPTVLLSSFHVLRLFILSPFSPLFLFLFHDCILLDPFLCIFPLFPFLVMIYLLHFQLFHI</sequence>